<accession>A0A1Y1YIN9</accession>
<feature type="region of interest" description="Disordered" evidence="1">
    <location>
        <begin position="285"/>
        <end position="380"/>
    </location>
</feature>
<feature type="compositionally biased region" description="Low complexity" evidence="1">
    <location>
        <begin position="552"/>
        <end position="568"/>
    </location>
</feature>
<feature type="compositionally biased region" description="Polar residues" evidence="1">
    <location>
        <begin position="319"/>
        <end position="333"/>
    </location>
</feature>
<dbReference type="STRING" id="1231657.A0A1Y1YIN9"/>
<dbReference type="PANTHER" id="PTHR38166">
    <property type="entry name" value="C2H2-TYPE DOMAIN-CONTAINING PROTEIN-RELATED"/>
    <property type="match status" value="1"/>
</dbReference>
<dbReference type="AlphaFoldDB" id="A0A1Y1YIN9"/>
<sequence length="723" mass="80483">MDFHPGDQNVSTKPSDFPLEAPRLGRTAPSRPKFRFTLPESTDLDHLDGLGNLDDPDGAYGFSLGKATSRDQQKLAIRPKPETTKERSRSDGSIWYDSDNLLTRLEAKREQQQRAYKERAERMINELRPELKSRYIRDCVEKRPPPPLNARGSVDLDSPDEDVRLQSRLETERGTIISPRFEITARSSTGSWVTQQLAAIPPVEDSGMVTDNSLHAEFPQSSQLPGLRNSIEITARPSMIMYSSSPTTHSRAEDPGLLANNNSHAATRHLFSAFSKIKHKLIRRLSDSTKASPDQNSRNIRSRTAQGHSTSSSQGSSAQNQACENSSSQNGTQKRGRRTATSSDEANNDDSEDGGEERRRKRPMRSFARKDSSPKRLKCPFYQRDPMKHTRNACRGAGFADMAKLKDHLKRVHSRPLHCTRCWTIMSSTEAYEEHLMLDPICVKQPSAFPNDDRICLRKLQDLNFSRTPFMQSQSIGEKWEILYKILFPDAKEIPSPFDDHGLNENFDRILAEALEEELTKELAPALGPAMSRIRGRLASIIHKCKKRAFSLSSRESTTQSSTISGSGKEATHSITSDPEHAVSEQEPDHVTATLASSSKGSLVVGVSTDQNANLTSGDLLAKPGVAPNQTTSLAPNSEHQEPMNVELSSPTPSWILVEPDKELVDTGDQQHFSMASQEGALDIGGIGQCADWAMDSWDYWQAGVDDDPFPQDMYEELLSTVQ</sequence>
<proteinExistence type="predicted"/>
<reference evidence="2 3" key="1">
    <citation type="submission" date="2016-07" db="EMBL/GenBank/DDBJ databases">
        <title>Pervasive Adenine N6-methylation of Active Genes in Fungi.</title>
        <authorList>
            <consortium name="DOE Joint Genome Institute"/>
            <person name="Mondo S.J."/>
            <person name="Dannebaum R.O."/>
            <person name="Kuo R.C."/>
            <person name="Labutti K."/>
            <person name="Haridas S."/>
            <person name="Kuo A."/>
            <person name="Salamov A."/>
            <person name="Ahrendt S.R."/>
            <person name="Lipzen A."/>
            <person name="Sullivan W."/>
            <person name="Andreopoulos W.B."/>
            <person name="Clum A."/>
            <person name="Lindquist E."/>
            <person name="Daum C."/>
            <person name="Ramamoorthy G.K."/>
            <person name="Gryganskyi A."/>
            <person name="Culley D."/>
            <person name="Magnuson J.K."/>
            <person name="James T.Y."/>
            <person name="O'Malley M.A."/>
            <person name="Stajich J.E."/>
            <person name="Spatafora J.W."/>
            <person name="Visel A."/>
            <person name="Grigoriev I.V."/>
        </authorList>
    </citation>
    <scope>NUCLEOTIDE SEQUENCE [LARGE SCALE GENOMIC DNA]</scope>
    <source>
        <strain evidence="2 3">CBS 115471</strain>
    </source>
</reference>
<feature type="region of interest" description="Disordered" evidence="1">
    <location>
        <begin position="137"/>
        <end position="159"/>
    </location>
</feature>
<feature type="compositionally biased region" description="Polar residues" evidence="1">
    <location>
        <begin position="288"/>
        <end position="303"/>
    </location>
</feature>
<feature type="compositionally biased region" description="Polar residues" evidence="1">
    <location>
        <begin position="628"/>
        <end position="638"/>
    </location>
</feature>
<evidence type="ECO:0000256" key="1">
    <source>
        <dbReference type="SAM" id="MobiDB-lite"/>
    </source>
</evidence>
<protein>
    <recommendedName>
        <fullName evidence="4">C2H2-type domain-containing protein</fullName>
    </recommendedName>
</protein>
<comment type="caution">
    <text evidence="2">The sequence shown here is derived from an EMBL/GenBank/DDBJ whole genome shotgun (WGS) entry which is preliminary data.</text>
</comment>
<evidence type="ECO:0000313" key="2">
    <source>
        <dbReference type="EMBL" id="ORX97596.1"/>
    </source>
</evidence>
<evidence type="ECO:0008006" key="4">
    <source>
        <dbReference type="Google" id="ProtNLM"/>
    </source>
</evidence>
<feature type="compositionally biased region" description="Basic and acidic residues" evidence="1">
    <location>
        <begin position="578"/>
        <end position="588"/>
    </location>
</feature>
<dbReference type="PANTHER" id="PTHR38166:SF1">
    <property type="entry name" value="C2H2-TYPE DOMAIN-CONTAINING PROTEIN"/>
    <property type="match status" value="1"/>
</dbReference>
<feature type="compositionally biased region" description="Acidic residues" evidence="1">
    <location>
        <begin position="346"/>
        <end position="355"/>
    </location>
</feature>
<evidence type="ECO:0000313" key="3">
    <source>
        <dbReference type="Proteomes" id="UP000193144"/>
    </source>
</evidence>
<feature type="region of interest" description="Disordered" evidence="1">
    <location>
        <begin position="623"/>
        <end position="652"/>
    </location>
</feature>
<dbReference type="EMBL" id="MCFA01000231">
    <property type="protein sequence ID" value="ORX97596.1"/>
    <property type="molecule type" value="Genomic_DNA"/>
</dbReference>
<feature type="region of interest" description="Disordered" evidence="1">
    <location>
        <begin position="552"/>
        <end position="588"/>
    </location>
</feature>
<feature type="region of interest" description="Disordered" evidence="1">
    <location>
        <begin position="61"/>
        <end position="93"/>
    </location>
</feature>
<feature type="region of interest" description="Disordered" evidence="1">
    <location>
        <begin position="1"/>
        <end position="42"/>
    </location>
</feature>
<feature type="compositionally biased region" description="Basic and acidic residues" evidence="1">
    <location>
        <begin position="68"/>
        <end position="90"/>
    </location>
</feature>
<dbReference type="OrthoDB" id="3799363at2759"/>
<dbReference type="Proteomes" id="UP000193144">
    <property type="component" value="Unassembled WGS sequence"/>
</dbReference>
<feature type="compositionally biased region" description="Low complexity" evidence="1">
    <location>
        <begin position="304"/>
        <end position="318"/>
    </location>
</feature>
<organism evidence="2 3">
    <name type="scientific">Clohesyomyces aquaticus</name>
    <dbReference type="NCBI Taxonomy" id="1231657"/>
    <lineage>
        <taxon>Eukaryota</taxon>
        <taxon>Fungi</taxon>
        <taxon>Dikarya</taxon>
        <taxon>Ascomycota</taxon>
        <taxon>Pezizomycotina</taxon>
        <taxon>Dothideomycetes</taxon>
        <taxon>Pleosporomycetidae</taxon>
        <taxon>Pleosporales</taxon>
        <taxon>Lindgomycetaceae</taxon>
        <taxon>Clohesyomyces</taxon>
    </lineage>
</organism>
<gene>
    <name evidence="2" type="ORF">BCR34DRAFT_607200</name>
</gene>
<name>A0A1Y1YIN9_9PLEO</name>
<keyword evidence="3" id="KW-1185">Reference proteome</keyword>